<evidence type="ECO:0000313" key="2">
    <source>
        <dbReference type="Proteomes" id="UP001055811"/>
    </source>
</evidence>
<reference evidence="1 2" key="2">
    <citation type="journal article" date="2022" name="Mol. Ecol. Resour.">
        <title>The genomes of chicory, endive, great burdock and yacon provide insights into Asteraceae paleo-polyploidization history and plant inulin production.</title>
        <authorList>
            <person name="Fan W."/>
            <person name="Wang S."/>
            <person name="Wang H."/>
            <person name="Wang A."/>
            <person name="Jiang F."/>
            <person name="Liu H."/>
            <person name="Zhao H."/>
            <person name="Xu D."/>
            <person name="Zhang Y."/>
        </authorList>
    </citation>
    <scope>NUCLEOTIDE SEQUENCE [LARGE SCALE GENOMIC DNA]</scope>
    <source>
        <strain evidence="2">cv. Punajuju</strain>
        <tissue evidence="1">Leaves</tissue>
    </source>
</reference>
<protein>
    <submittedName>
        <fullName evidence="1">Uncharacterized protein</fullName>
    </submittedName>
</protein>
<keyword evidence="2" id="KW-1185">Reference proteome</keyword>
<name>A0ACB9AGU4_CICIN</name>
<sequence length="182" mass="20735">MQKISPNRKVCAGKTLGKQMKGQAKIYLIQGLSLCNEVGYTHTHTHGCPLQCTGTVEESKETSTQLHFQHLFYCLLMQWYLGNKGFENSMTIDLHGQHVKEGVKILKHHLVFGVYRRSLRQLRVITGYGSHGTGPSELKQLVVDLLQNENIEWMEENRGALIIKFDGQKRKLSFVDRGSYSD</sequence>
<organism evidence="1 2">
    <name type="scientific">Cichorium intybus</name>
    <name type="common">Chicory</name>
    <dbReference type="NCBI Taxonomy" id="13427"/>
    <lineage>
        <taxon>Eukaryota</taxon>
        <taxon>Viridiplantae</taxon>
        <taxon>Streptophyta</taxon>
        <taxon>Embryophyta</taxon>
        <taxon>Tracheophyta</taxon>
        <taxon>Spermatophyta</taxon>
        <taxon>Magnoliopsida</taxon>
        <taxon>eudicotyledons</taxon>
        <taxon>Gunneridae</taxon>
        <taxon>Pentapetalae</taxon>
        <taxon>asterids</taxon>
        <taxon>campanulids</taxon>
        <taxon>Asterales</taxon>
        <taxon>Asteraceae</taxon>
        <taxon>Cichorioideae</taxon>
        <taxon>Cichorieae</taxon>
        <taxon>Cichoriinae</taxon>
        <taxon>Cichorium</taxon>
    </lineage>
</organism>
<dbReference type="Proteomes" id="UP001055811">
    <property type="component" value="Linkage Group LG07"/>
</dbReference>
<accession>A0ACB9AGU4</accession>
<evidence type="ECO:0000313" key="1">
    <source>
        <dbReference type="EMBL" id="KAI3708961.1"/>
    </source>
</evidence>
<gene>
    <name evidence="1" type="ORF">L2E82_38587</name>
</gene>
<proteinExistence type="predicted"/>
<comment type="caution">
    <text evidence="1">The sequence shown here is derived from an EMBL/GenBank/DDBJ whole genome shotgun (WGS) entry which is preliminary data.</text>
</comment>
<dbReference type="EMBL" id="CM042015">
    <property type="protein sequence ID" value="KAI3708961.1"/>
    <property type="molecule type" value="Genomic_DNA"/>
</dbReference>
<reference evidence="2" key="1">
    <citation type="journal article" date="2022" name="Mol. Ecol. Resour.">
        <title>The genomes of chicory, endive, great burdock and yacon provide insights into Asteraceae palaeo-polyploidization history and plant inulin production.</title>
        <authorList>
            <person name="Fan W."/>
            <person name="Wang S."/>
            <person name="Wang H."/>
            <person name="Wang A."/>
            <person name="Jiang F."/>
            <person name="Liu H."/>
            <person name="Zhao H."/>
            <person name="Xu D."/>
            <person name="Zhang Y."/>
        </authorList>
    </citation>
    <scope>NUCLEOTIDE SEQUENCE [LARGE SCALE GENOMIC DNA]</scope>
    <source>
        <strain evidence="2">cv. Punajuju</strain>
    </source>
</reference>